<dbReference type="Pfam" id="PF04612">
    <property type="entry name" value="T2SSM"/>
    <property type="match status" value="1"/>
</dbReference>
<keyword evidence="4" id="KW-1003">Cell membrane</keyword>
<evidence type="ECO:0000256" key="4">
    <source>
        <dbReference type="ARBA" id="ARBA00022475"/>
    </source>
</evidence>
<keyword evidence="9 10" id="KW-0472">Membrane</keyword>
<evidence type="ECO:0000256" key="2">
    <source>
        <dbReference type="ARBA" id="ARBA00010637"/>
    </source>
</evidence>
<dbReference type="Gene3D" id="3.30.1360.100">
    <property type="entry name" value="General secretion pathway protein M, EpsM"/>
    <property type="match status" value="1"/>
</dbReference>
<dbReference type="EMBL" id="JAYMYJ010000043">
    <property type="protein sequence ID" value="MEB4590457.1"/>
    <property type="molecule type" value="Genomic_DNA"/>
</dbReference>
<protein>
    <submittedName>
        <fullName evidence="11">Type II secretion system protein M</fullName>
    </submittedName>
</protein>
<evidence type="ECO:0000256" key="9">
    <source>
        <dbReference type="ARBA" id="ARBA00023136"/>
    </source>
</evidence>
<organism evidence="11 12">
    <name type="scientific">Candidatus Thiothrix phosphatis</name>
    <dbReference type="NCBI Taxonomy" id="3112415"/>
    <lineage>
        <taxon>Bacteria</taxon>
        <taxon>Pseudomonadati</taxon>
        <taxon>Pseudomonadota</taxon>
        <taxon>Gammaproteobacteria</taxon>
        <taxon>Thiotrichales</taxon>
        <taxon>Thiotrichaceae</taxon>
        <taxon>Thiothrix</taxon>
    </lineage>
</organism>
<comment type="caution">
    <text evidence="11">The sequence shown here is derived from an EMBL/GenBank/DDBJ whole genome shotgun (WGS) entry which is preliminary data.</text>
</comment>
<reference evidence="12" key="1">
    <citation type="submission" date="2023-07" db="EMBL/GenBank/DDBJ databases">
        <title>The carbon used by Thiothrix.</title>
        <authorList>
            <person name="Chen L."/>
        </authorList>
    </citation>
    <scope>NUCLEOTIDE SEQUENCE [LARGE SCALE GENOMIC DNA]</scope>
</reference>
<dbReference type="Proteomes" id="UP001308005">
    <property type="component" value="Unassembled WGS sequence"/>
</dbReference>
<dbReference type="InterPro" id="IPR023229">
    <property type="entry name" value="T2SS_M_periplasmic_sf"/>
</dbReference>
<reference evidence="11 12" key="2">
    <citation type="submission" date="2024-01" db="EMBL/GenBank/DDBJ databases">
        <authorList>
            <person name="Xie X."/>
        </authorList>
    </citation>
    <scope>NUCLEOTIDE SEQUENCE [LARGE SCALE GENOMIC DNA]</scope>
    <source>
        <strain evidence="11">SCUT-1</strain>
    </source>
</reference>
<keyword evidence="6 10" id="KW-0812">Transmembrane</keyword>
<gene>
    <name evidence="11" type="ORF">VSS37_05660</name>
</gene>
<evidence type="ECO:0000256" key="1">
    <source>
        <dbReference type="ARBA" id="ARBA00004377"/>
    </source>
</evidence>
<name>A0ABU6CUE8_9GAMM</name>
<evidence type="ECO:0000256" key="7">
    <source>
        <dbReference type="ARBA" id="ARBA00022927"/>
    </source>
</evidence>
<accession>A0ABU6CUE8</accession>
<keyword evidence="7" id="KW-0653">Protein transport</keyword>
<comment type="similarity">
    <text evidence="2">Belongs to the GSP M family.</text>
</comment>
<dbReference type="InterPro" id="IPR007690">
    <property type="entry name" value="T2SS_GspM"/>
</dbReference>
<keyword evidence="5" id="KW-0997">Cell inner membrane</keyword>
<keyword evidence="8 10" id="KW-1133">Transmembrane helix</keyword>
<evidence type="ECO:0000313" key="12">
    <source>
        <dbReference type="Proteomes" id="UP001308005"/>
    </source>
</evidence>
<evidence type="ECO:0000256" key="8">
    <source>
        <dbReference type="ARBA" id="ARBA00022989"/>
    </source>
</evidence>
<dbReference type="RefSeq" id="WP_324693776.1">
    <property type="nucleotide sequence ID" value="NZ_JAYMYJ010000043.1"/>
</dbReference>
<evidence type="ECO:0000313" key="11">
    <source>
        <dbReference type="EMBL" id="MEB4590457.1"/>
    </source>
</evidence>
<evidence type="ECO:0000256" key="5">
    <source>
        <dbReference type="ARBA" id="ARBA00022519"/>
    </source>
</evidence>
<evidence type="ECO:0000256" key="10">
    <source>
        <dbReference type="SAM" id="Phobius"/>
    </source>
</evidence>
<feature type="transmembrane region" description="Helical" evidence="10">
    <location>
        <begin position="15"/>
        <end position="33"/>
    </location>
</feature>
<evidence type="ECO:0000256" key="3">
    <source>
        <dbReference type="ARBA" id="ARBA00022448"/>
    </source>
</evidence>
<sequence length="158" mass="17136">MKTWWNSLAPRERQLVMAGAILIGLTLLWLFVWRPLASHHQLLQQDLADAQAANLEMQSRRTEILSLRGASPAAATPGGSLHTAVIAALKQFQLDGAGATSEEKDKNSVSLKLEGKPFDALAQFLALMETQHAALATRMDMKPAAKPGAVDAQITLER</sequence>
<keyword evidence="12" id="KW-1185">Reference proteome</keyword>
<comment type="subcellular location">
    <subcellularLocation>
        <location evidence="1">Cell inner membrane</location>
        <topology evidence="1">Single-pass membrane protein</topology>
    </subcellularLocation>
</comment>
<evidence type="ECO:0000256" key="6">
    <source>
        <dbReference type="ARBA" id="ARBA00022692"/>
    </source>
</evidence>
<keyword evidence="3" id="KW-0813">Transport</keyword>
<dbReference type="SUPFAM" id="SSF103054">
    <property type="entry name" value="General secretion pathway protein M, EpsM"/>
    <property type="match status" value="1"/>
</dbReference>
<proteinExistence type="inferred from homology"/>